<evidence type="ECO:0000256" key="1">
    <source>
        <dbReference type="SAM" id="MobiDB-lite"/>
    </source>
</evidence>
<dbReference type="Proteomes" id="UP000318416">
    <property type="component" value="Unassembled WGS sequence"/>
</dbReference>
<keyword evidence="3" id="KW-1185">Reference proteome</keyword>
<evidence type="ECO:0000313" key="3">
    <source>
        <dbReference type="Proteomes" id="UP000318416"/>
    </source>
</evidence>
<feature type="region of interest" description="Disordered" evidence="1">
    <location>
        <begin position="1115"/>
        <end position="1143"/>
    </location>
</feature>
<dbReference type="InterPro" id="IPR009003">
    <property type="entry name" value="Peptidase_S1_PA"/>
</dbReference>
<comment type="caution">
    <text evidence="2">The sequence shown here is derived from an EMBL/GenBank/DDBJ whole genome shotgun (WGS) entry which is preliminary data.</text>
</comment>
<dbReference type="RefSeq" id="WP_145793823.1">
    <property type="nucleotide sequence ID" value="NZ_BAAABR010000083.1"/>
</dbReference>
<dbReference type="AlphaFoldDB" id="A0A561EW10"/>
<reference evidence="2 3" key="1">
    <citation type="submission" date="2019-06" db="EMBL/GenBank/DDBJ databases">
        <title>Sequencing the genomes of 1000 actinobacteria strains.</title>
        <authorList>
            <person name="Klenk H.-P."/>
        </authorList>
    </citation>
    <scope>NUCLEOTIDE SEQUENCE [LARGE SCALE GENOMIC DNA]</scope>
    <source>
        <strain evidence="2 3">DSM 41649</strain>
    </source>
</reference>
<proteinExistence type="predicted"/>
<sequence>MADGQRSEAAGAADVAADPAQALLRICDPDGRVRGLGFVADLHGTVLTAHETVAGLSRLVLHTPGGQTRVLGPDCIEPLPGHALALLWTDGVGGLPVPPLAIAPAGGSRLVAVPQLRPDQGEPVPAQGGVLAVDTAMYPWADEFHLVEGALLLDLPQLGAVPTPGAPVLDAETGAVIGVLAPGLRSGHGTGVSAAPLVPRGPLAAVLARNAAVVPAYGRALNLGGVLQLASVQLGSASAGSGRIADLAADRVDRPDGLTGEEPQETVTVLVGEPGSGRTTELAALTVRRAGGRHPLPTLWLRGADLAVTDTSLAGAVGRELARAADLLAVEAPGPDAVARLCTAAGRPLLVVLDAMEEAPAAVSAAWLRASTEWLHGTGARLLTACRSEEWSPAPWPDGAQVHGLGPLPDEAAERAARRYGLPAAWLAPSDAGHPLALRLAGELRTAGVHGPAPRRSELFAAYLDLCCLRIGQRMVDGTQVRRPGTHRRGGTRPTAEAVPPNDAGRVRRLAAVAAGRLHEAARQMLGSGHGGLTAAAFDTLFPGAWARAVLGERLLVPAGGGYRPAYEEFGEWLQGLHLDLDGALRLLLGETQPPADEGTAVPGPWAPADGPVDGTTGHGVPRHRVRPVAAALERLGRTWGATALDPWLHRLWRALETAPPGSEPAWWAGRLLAGALVTGPDLTVHRVLLERLAEREQPPGFGPAFWAALPLAPAARLDLLRRLVRTDGAGQPFRAATAELLAADPQAVIPLVCRWFEDSRRLLARPGTTVADVAHDLLHAHRRLALDDLTECLVDTAHPRADALLSLLAEDEPSALCRAVDRWSHDPRPERHVAAAVHALRTAPHAAGPGSELLHFTAVTLLAREDEPALHGAALALLVRDPQTRTEHLPAALAAYEEDDPFVTAEVLAPALDGDLDLVLAAFRRRLAAPGGAVAEGLRVLAGAADPAVARRGMELAAELLRERPERAAQVAEYLDRLLAREADPGPLLDEVVTGQPAVVRRVFAVLLAAPGRPPSLLDTLLATECDASVLAAVLERLAESCTEFEPGRLRALLRRVVEGCEEAVLVRCAGRSADFARLLAEWPAAEPALGPGPLLARMRALVAAGRDPQYAAAEAERGALRPPPRSGGLPVPKQGRAHGTL</sequence>
<gene>
    <name evidence="2" type="ORF">FB465_4938</name>
</gene>
<name>A0A561EW10_9ACTN</name>
<dbReference type="OrthoDB" id="4194218at2"/>
<evidence type="ECO:0008006" key="4">
    <source>
        <dbReference type="Google" id="ProtNLM"/>
    </source>
</evidence>
<dbReference type="EMBL" id="VIVR01000001">
    <property type="protein sequence ID" value="TWE19805.1"/>
    <property type="molecule type" value="Genomic_DNA"/>
</dbReference>
<accession>A0A561EW10</accession>
<dbReference type="SUPFAM" id="SSF50494">
    <property type="entry name" value="Trypsin-like serine proteases"/>
    <property type="match status" value="1"/>
</dbReference>
<protein>
    <recommendedName>
        <fullName evidence="4">Trypsin-like peptidase</fullName>
    </recommendedName>
</protein>
<evidence type="ECO:0000313" key="2">
    <source>
        <dbReference type="EMBL" id="TWE19805.1"/>
    </source>
</evidence>
<organism evidence="2 3">
    <name type="scientific">Kitasatospora atroaurantiaca</name>
    <dbReference type="NCBI Taxonomy" id="285545"/>
    <lineage>
        <taxon>Bacteria</taxon>
        <taxon>Bacillati</taxon>
        <taxon>Actinomycetota</taxon>
        <taxon>Actinomycetes</taxon>
        <taxon>Kitasatosporales</taxon>
        <taxon>Streptomycetaceae</taxon>
        <taxon>Kitasatospora</taxon>
    </lineage>
</organism>